<name>A0ABN8RTD6_9CNID</name>
<comment type="caution">
    <text evidence="1">The sequence shown here is derived from an EMBL/GenBank/DDBJ whole genome shotgun (WGS) entry which is preliminary data.</text>
</comment>
<feature type="non-terminal residue" evidence="1">
    <location>
        <position position="1"/>
    </location>
</feature>
<organism evidence="1 2">
    <name type="scientific">Porites lobata</name>
    <dbReference type="NCBI Taxonomy" id="104759"/>
    <lineage>
        <taxon>Eukaryota</taxon>
        <taxon>Metazoa</taxon>
        <taxon>Cnidaria</taxon>
        <taxon>Anthozoa</taxon>
        <taxon>Hexacorallia</taxon>
        <taxon>Scleractinia</taxon>
        <taxon>Fungiina</taxon>
        <taxon>Poritidae</taxon>
        <taxon>Porites</taxon>
    </lineage>
</organism>
<gene>
    <name evidence="1" type="ORF">PLOB_00025876</name>
</gene>
<proteinExistence type="predicted"/>
<evidence type="ECO:0000313" key="1">
    <source>
        <dbReference type="EMBL" id="CAH3181783.1"/>
    </source>
</evidence>
<evidence type="ECO:0000313" key="2">
    <source>
        <dbReference type="Proteomes" id="UP001159405"/>
    </source>
</evidence>
<sequence length="111" mass="12182">KINKGPTAPKIVPKCMVLNARCLAKPDTVPALYTELSNNKIDTGRLLFEDYFVSESWLSMIILSHSNGPEGYITLRKDRAGSPIGGGVAIICRNDWKAKALNVTDSLEFES</sequence>
<dbReference type="EMBL" id="CALNXK010000306">
    <property type="protein sequence ID" value="CAH3181783.1"/>
    <property type="molecule type" value="Genomic_DNA"/>
</dbReference>
<accession>A0ABN8RTD6</accession>
<dbReference type="Proteomes" id="UP001159405">
    <property type="component" value="Unassembled WGS sequence"/>
</dbReference>
<keyword evidence="2" id="KW-1185">Reference proteome</keyword>
<protein>
    <submittedName>
        <fullName evidence="1">Uncharacterized protein</fullName>
    </submittedName>
</protein>
<reference evidence="1 2" key="1">
    <citation type="submission" date="2022-05" db="EMBL/GenBank/DDBJ databases">
        <authorList>
            <consortium name="Genoscope - CEA"/>
            <person name="William W."/>
        </authorList>
    </citation>
    <scope>NUCLEOTIDE SEQUENCE [LARGE SCALE GENOMIC DNA]</scope>
</reference>